<gene>
    <name evidence="2" type="ORF">ECPE_LOCUS7737</name>
</gene>
<organism evidence="4">
    <name type="scientific">Echinostoma caproni</name>
    <dbReference type="NCBI Taxonomy" id="27848"/>
    <lineage>
        <taxon>Eukaryota</taxon>
        <taxon>Metazoa</taxon>
        <taxon>Spiralia</taxon>
        <taxon>Lophotrochozoa</taxon>
        <taxon>Platyhelminthes</taxon>
        <taxon>Trematoda</taxon>
        <taxon>Digenea</taxon>
        <taxon>Plagiorchiida</taxon>
        <taxon>Echinostomata</taxon>
        <taxon>Echinostomatoidea</taxon>
        <taxon>Echinostomatidae</taxon>
        <taxon>Echinostoma</taxon>
    </lineage>
</organism>
<evidence type="ECO:0000313" key="2">
    <source>
        <dbReference type="EMBL" id="VDP81888.1"/>
    </source>
</evidence>
<name>A0A183ALA2_9TREM</name>
<feature type="region of interest" description="Disordered" evidence="1">
    <location>
        <begin position="81"/>
        <end position="101"/>
    </location>
</feature>
<evidence type="ECO:0000313" key="4">
    <source>
        <dbReference type="WBParaSite" id="ECPE_0000775601-mRNA-1"/>
    </source>
</evidence>
<proteinExistence type="predicted"/>
<evidence type="ECO:0000256" key="1">
    <source>
        <dbReference type="SAM" id="MobiDB-lite"/>
    </source>
</evidence>
<reference evidence="4" key="1">
    <citation type="submission" date="2016-06" db="UniProtKB">
        <authorList>
            <consortium name="WormBaseParasite"/>
        </authorList>
    </citation>
    <scope>IDENTIFICATION</scope>
</reference>
<accession>A0A183ALA2</accession>
<sequence>MRETQLPAPQKPSVCLLSQSAGKQLRLGVTQVGILSPSGVVKAMELIENGSDATLITKRFAVNRNRDTVPTRPVRGAVAMKDGVQPIAEQSRDNPKMVRVP</sequence>
<feature type="compositionally biased region" description="Basic and acidic residues" evidence="1">
    <location>
        <begin position="90"/>
        <end position="101"/>
    </location>
</feature>
<dbReference type="EMBL" id="UZAN01045007">
    <property type="protein sequence ID" value="VDP81888.1"/>
    <property type="molecule type" value="Genomic_DNA"/>
</dbReference>
<dbReference type="Proteomes" id="UP000272942">
    <property type="component" value="Unassembled WGS sequence"/>
</dbReference>
<protein>
    <submittedName>
        <fullName evidence="4">Peptidase A2 domain-containing protein</fullName>
    </submittedName>
</protein>
<keyword evidence="3" id="KW-1185">Reference proteome</keyword>
<dbReference type="WBParaSite" id="ECPE_0000775601-mRNA-1">
    <property type="protein sequence ID" value="ECPE_0000775601-mRNA-1"/>
    <property type="gene ID" value="ECPE_0000775601"/>
</dbReference>
<dbReference type="AlphaFoldDB" id="A0A183ALA2"/>
<reference evidence="2 3" key="2">
    <citation type="submission" date="2018-11" db="EMBL/GenBank/DDBJ databases">
        <authorList>
            <consortium name="Pathogen Informatics"/>
        </authorList>
    </citation>
    <scope>NUCLEOTIDE SEQUENCE [LARGE SCALE GENOMIC DNA]</scope>
    <source>
        <strain evidence="2 3">Egypt</strain>
    </source>
</reference>
<evidence type="ECO:0000313" key="3">
    <source>
        <dbReference type="Proteomes" id="UP000272942"/>
    </source>
</evidence>